<comment type="similarity">
    <text evidence="1">Belongs to the short-chain dehydrogenases/reductases (SDR) family.</text>
</comment>
<feature type="region of interest" description="Disordered" evidence="2">
    <location>
        <begin position="29"/>
        <end position="67"/>
    </location>
</feature>
<gene>
    <name evidence="4" type="ORF">EV666_11152</name>
</gene>
<comment type="caution">
    <text evidence="4">The sequence shown here is derived from an EMBL/GenBank/DDBJ whole genome shotgun (WGS) entry which is preliminary data.</text>
</comment>
<dbReference type="GO" id="GO:0016616">
    <property type="term" value="F:oxidoreductase activity, acting on the CH-OH group of donors, NAD or NADP as acceptor"/>
    <property type="evidence" value="ECO:0007669"/>
    <property type="project" value="TreeGrafter"/>
</dbReference>
<dbReference type="InterPro" id="IPR036291">
    <property type="entry name" value="NAD(P)-bd_dom_sf"/>
</dbReference>
<sequence length="332" mass="36127">MSRAPRARQGDFDEALAARMAAQLRLRQGRASGRVERRENAHAPASAIWRRRRRKGKRGVKPRWTDIHTGQGTRQVDLQLQDKVIFVAGASRGIGRGIVETLLAEGARVAMTARGAEALETARAELAEQYGADRLWTFAGDMRQSAVIDDALARTEAEFGPVWGAVANVGLHPCPPGFEVDDETWDAGFMQNLDSAFRLARGALRLMTPRKDGALLMISSIAGLGALGTTLTYGTAKAAMNHMTRELARIAGPSHVRINAIAPGNIIFPGGDWEARANGERAEAWNKWIRREVPLRRFGHPEEIGAMAAWLLSPRASFVTGAIVPVDGGQTR</sequence>
<proteinExistence type="inferred from homology"/>
<protein>
    <submittedName>
        <fullName evidence="4">3-oxoacyl-[acyl-carrier protein] reductase</fullName>
    </submittedName>
</protein>
<keyword evidence="3" id="KW-0472">Membrane</keyword>
<dbReference type="Gene3D" id="3.40.50.720">
    <property type="entry name" value="NAD(P)-binding Rossmann-like Domain"/>
    <property type="match status" value="1"/>
</dbReference>
<evidence type="ECO:0000256" key="3">
    <source>
        <dbReference type="SAM" id="Phobius"/>
    </source>
</evidence>
<dbReference type="PRINTS" id="PR00081">
    <property type="entry name" value="GDHRDH"/>
</dbReference>
<dbReference type="EMBL" id="SLWL01000011">
    <property type="protein sequence ID" value="TCO11777.1"/>
    <property type="molecule type" value="Genomic_DNA"/>
</dbReference>
<dbReference type="AlphaFoldDB" id="A0A4R2GQ09"/>
<name>A0A4R2GQ09_9HYPH</name>
<dbReference type="PROSITE" id="PS00061">
    <property type="entry name" value="ADH_SHORT"/>
    <property type="match status" value="1"/>
</dbReference>
<reference evidence="4 5" key="1">
    <citation type="submission" date="2019-03" db="EMBL/GenBank/DDBJ databases">
        <title>Genomic Encyclopedia of Type Strains, Phase IV (KMG-IV): sequencing the most valuable type-strain genomes for metagenomic binning, comparative biology and taxonomic classification.</title>
        <authorList>
            <person name="Goeker M."/>
        </authorList>
    </citation>
    <scope>NUCLEOTIDE SEQUENCE [LARGE SCALE GENOMIC DNA]</scope>
    <source>
        <strain evidence="4 5">DSM 22958</strain>
    </source>
</reference>
<feature type="transmembrane region" description="Helical" evidence="3">
    <location>
        <begin position="214"/>
        <end position="236"/>
    </location>
</feature>
<dbReference type="InterPro" id="IPR020904">
    <property type="entry name" value="Sc_DH/Rdtase_CS"/>
</dbReference>
<keyword evidence="3" id="KW-1133">Transmembrane helix</keyword>
<evidence type="ECO:0000313" key="4">
    <source>
        <dbReference type="EMBL" id="TCO11777.1"/>
    </source>
</evidence>
<keyword evidence="3" id="KW-0812">Transmembrane</keyword>
<dbReference type="Proteomes" id="UP000294881">
    <property type="component" value="Unassembled WGS sequence"/>
</dbReference>
<feature type="compositionally biased region" description="Basic residues" evidence="2">
    <location>
        <begin position="49"/>
        <end position="61"/>
    </location>
</feature>
<dbReference type="Pfam" id="PF13561">
    <property type="entry name" value="adh_short_C2"/>
    <property type="match status" value="1"/>
</dbReference>
<dbReference type="InterPro" id="IPR002347">
    <property type="entry name" value="SDR_fam"/>
</dbReference>
<evidence type="ECO:0000313" key="5">
    <source>
        <dbReference type="Proteomes" id="UP000294881"/>
    </source>
</evidence>
<dbReference type="FunFam" id="3.40.50.720:FF:000084">
    <property type="entry name" value="Short-chain dehydrogenase reductase"/>
    <property type="match status" value="1"/>
</dbReference>
<evidence type="ECO:0000256" key="1">
    <source>
        <dbReference type="ARBA" id="ARBA00006484"/>
    </source>
</evidence>
<organism evidence="4 5">
    <name type="scientific">Camelimonas lactis</name>
    <dbReference type="NCBI Taxonomy" id="659006"/>
    <lineage>
        <taxon>Bacteria</taxon>
        <taxon>Pseudomonadati</taxon>
        <taxon>Pseudomonadota</taxon>
        <taxon>Alphaproteobacteria</taxon>
        <taxon>Hyphomicrobiales</taxon>
        <taxon>Chelatococcaceae</taxon>
        <taxon>Camelimonas</taxon>
    </lineage>
</organism>
<keyword evidence="5" id="KW-1185">Reference proteome</keyword>
<dbReference type="PANTHER" id="PTHR42760">
    <property type="entry name" value="SHORT-CHAIN DEHYDROGENASES/REDUCTASES FAMILY MEMBER"/>
    <property type="match status" value="1"/>
</dbReference>
<accession>A0A4R2GQ09</accession>
<dbReference type="SUPFAM" id="SSF51735">
    <property type="entry name" value="NAD(P)-binding Rossmann-fold domains"/>
    <property type="match status" value="1"/>
</dbReference>
<dbReference type="PANTHER" id="PTHR42760:SF135">
    <property type="entry name" value="BLL7886 PROTEIN"/>
    <property type="match status" value="1"/>
</dbReference>
<dbReference type="GO" id="GO:0030497">
    <property type="term" value="P:fatty acid elongation"/>
    <property type="evidence" value="ECO:0007669"/>
    <property type="project" value="TreeGrafter"/>
</dbReference>
<evidence type="ECO:0000256" key="2">
    <source>
        <dbReference type="SAM" id="MobiDB-lite"/>
    </source>
</evidence>